<keyword evidence="1" id="KW-1133">Transmembrane helix</keyword>
<dbReference type="EMBL" id="JABBFW010000005">
    <property type="protein sequence ID" value="NML15115.1"/>
    <property type="molecule type" value="Genomic_DNA"/>
</dbReference>
<dbReference type="AlphaFoldDB" id="A0A848F8U3"/>
<feature type="transmembrane region" description="Helical" evidence="1">
    <location>
        <begin position="60"/>
        <end position="81"/>
    </location>
</feature>
<name>A0A848F8U3_9BURK</name>
<dbReference type="Proteomes" id="UP000574067">
    <property type="component" value="Unassembled WGS sequence"/>
</dbReference>
<protein>
    <submittedName>
        <fullName evidence="2">Uncharacterized protein</fullName>
    </submittedName>
</protein>
<accession>A0A848F8U3</accession>
<evidence type="ECO:0000313" key="2">
    <source>
        <dbReference type="EMBL" id="NML15115.1"/>
    </source>
</evidence>
<evidence type="ECO:0000313" key="3">
    <source>
        <dbReference type="Proteomes" id="UP000574067"/>
    </source>
</evidence>
<keyword evidence="1" id="KW-0472">Membrane</keyword>
<sequence length="89" mass="9382">MKTPSDDDRLLDQALITPLLDVPGDFADRVLAALPRQFEDAPPSPAARLRQRLARWLKTAALAAGSAAGLAQVLSFAWGLWTATAAGVG</sequence>
<keyword evidence="3" id="KW-1185">Reference proteome</keyword>
<organism evidence="2 3">
    <name type="scientific">Azohydromonas caseinilytica</name>
    <dbReference type="NCBI Taxonomy" id="2728836"/>
    <lineage>
        <taxon>Bacteria</taxon>
        <taxon>Pseudomonadati</taxon>
        <taxon>Pseudomonadota</taxon>
        <taxon>Betaproteobacteria</taxon>
        <taxon>Burkholderiales</taxon>
        <taxon>Sphaerotilaceae</taxon>
        <taxon>Azohydromonas</taxon>
    </lineage>
</organism>
<gene>
    <name evidence="2" type="ORF">HHL10_09005</name>
</gene>
<evidence type="ECO:0000256" key="1">
    <source>
        <dbReference type="SAM" id="Phobius"/>
    </source>
</evidence>
<reference evidence="2 3" key="1">
    <citation type="submission" date="2020-04" db="EMBL/GenBank/DDBJ databases">
        <title>Azohydromonas sp. isolated from soil.</title>
        <authorList>
            <person name="Dahal R.H."/>
        </authorList>
    </citation>
    <scope>NUCLEOTIDE SEQUENCE [LARGE SCALE GENOMIC DNA]</scope>
    <source>
        <strain evidence="2 3">G-1-1-14</strain>
    </source>
</reference>
<dbReference type="RefSeq" id="WP_169160029.1">
    <property type="nucleotide sequence ID" value="NZ_JABBFW010000005.1"/>
</dbReference>
<proteinExistence type="predicted"/>
<keyword evidence="1" id="KW-0812">Transmembrane</keyword>
<comment type="caution">
    <text evidence="2">The sequence shown here is derived from an EMBL/GenBank/DDBJ whole genome shotgun (WGS) entry which is preliminary data.</text>
</comment>